<comment type="caution">
    <text evidence="1">The sequence shown here is derived from an EMBL/GenBank/DDBJ whole genome shotgun (WGS) entry which is preliminary data.</text>
</comment>
<dbReference type="EMBL" id="AVOT02105230">
    <property type="protein sequence ID" value="MBW0579506.1"/>
    <property type="molecule type" value="Genomic_DNA"/>
</dbReference>
<evidence type="ECO:0000313" key="1">
    <source>
        <dbReference type="EMBL" id="MBW0579506.1"/>
    </source>
</evidence>
<reference evidence="1" key="1">
    <citation type="submission" date="2021-03" db="EMBL/GenBank/DDBJ databases">
        <title>Draft genome sequence of rust myrtle Austropuccinia psidii MF-1, a brazilian biotype.</title>
        <authorList>
            <person name="Quecine M.C."/>
            <person name="Pachon D.M.R."/>
            <person name="Bonatelli M.L."/>
            <person name="Correr F.H."/>
            <person name="Franceschini L.M."/>
            <person name="Leite T.F."/>
            <person name="Margarido G.R.A."/>
            <person name="Almeida C.A."/>
            <person name="Ferrarezi J.A."/>
            <person name="Labate C.A."/>
        </authorList>
    </citation>
    <scope>NUCLEOTIDE SEQUENCE</scope>
    <source>
        <strain evidence="1">MF-1</strain>
    </source>
</reference>
<organism evidence="1 2">
    <name type="scientific">Austropuccinia psidii MF-1</name>
    <dbReference type="NCBI Taxonomy" id="1389203"/>
    <lineage>
        <taxon>Eukaryota</taxon>
        <taxon>Fungi</taxon>
        <taxon>Dikarya</taxon>
        <taxon>Basidiomycota</taxon>
        <taxon>Pucciniomycotina</taxon>
        <taxon>Pucciniomycetes</taxon>
        <taxon>Pucciniales</taxon>
        <taxon>Sphaerophragmiaceae</taxon>
        <taxon>Austropuccinia</taxon>
    </lineage>
</organism>
<accession>A0A9Q3KG26</accession>
<keyword evidence="2" id="KW-1185">Reference proteome</keyword>
<dbReference type="AlphaFoldDB" id="A0A9Q3KG26"/>
<dbReference type="Proteomes" id="UP000765509">
    <property type="component" value="Unassembled WGS sequence"/>
</dbReference>
<dbReference type="PANTHER" id="PTHR11439">
    <property type="entry name" value="GAG-POL-RELATED RETROTRANSPOSON"/>
    <property type="match status" value="1"/>
</dbReference>
<dbReference type="OrthoDB" id="3344688at2759"/>
<dbReference type="PANTHER" id="PTHR11439:SF517">
    <property type="entry name" value="CYSTEINE-RICH RLK (RECEPTOR-LIKE PROTEIN KINASE) 8"/>
    <property type="match status" value="1"/>
</dbReference>
<protein>
    <submittedName>
        <fullName evidence="1">Uncharacterized protein</fullName>
    </submittedName>
</protein>
<gene>
    <name evidence="1" type="ORF">O181_119221</name>
</gene>
<sequence>MFTVDQFSQVSTIPTTKNWLALKHLLRYLKGMIKFNLSYKKSQSSSVISKLMRWADVDYSNARDDRKSISVYVVQVYENPACWLSKRQSVVAQSTTEAESISMNICAEQM</sequence>
<evidence type="ECO:0000313" key="2">
    <source>
        <dbReference type="Proteomes" id="UP000765509"/>
    </source>
</evidence>
<name>A0A9Q3KG26_9BASI</name>
<proteinExistence type="predicted"/>